<keyword evidence="1" id="KW-0378">Hydrolase</keyword>
<dbReference type="AlphaFoldDB" id="I5BSM8"/>
<evidence type="ECO:0000313" key="2">
    <source>
        <dbReference type="Proteomes" id="UP000005551"/>
    </source>
</evidence>
<comment type="caution">
    <text evidence="1">The sequence shown here is derived from an EMBL/GenBank/DDBJ whole genome shotgun (WGS) entry which is preliminary data.</text>
</comment>
<dbReference type="GO" id="GO:0004386">
    <property type="term" value="F:helicase activity"/>
    <property type="evidence" value="ECO:0007669"/>
    <property type="project" value="UniProtKB-KW"/>
</dbReference>
<proteinExistence type="predicted"/>
<reference evidence="1 2" key="1">
    <citation type="submission" date="2012-05" db="EMBL/GenBank/DDBJ databases">
        <title>Genome sequence of Nitritalea halalkaliphila LW7.</title>
        <authorList>
            <person name="Jangir P.K."/>
            <person name="Singh A."/>
            <person name="Shivaji S."/>
            <person name="Sharma R."/>
        </authorList>
    </citation>
    <scope>NUCLEOTIDE SEQUENCE [LARGE SCALE GENOMIC DNA]</scope>
    <source>
        <strain evidence="1 2">LW7</strain>
    </source>
</reference>
<keyword evidence="1" id="KW-0547">Nucleotide-binding</keyword>
<gene>
    <name evidence="1" type="ORF">A3SI_19621</name>
</gene>
<protein>
    <submittedName>
        <fullName evidence="1">Helicase domain-containing protein</fullName>
    </submittedName>
</protein>
<keyword evidence="1" id="KW-0067">ATP-binding</keyword>
<dbReference type="STRING" id="1189621.A3SI_19621"/>
<dbReference type="EMBL" id="AJYA01000080">
    <property type="protein sequence ID" value="EIM72580.1"/>
    <property type="molecule type" value="Genomic_DNA"/>
</dbReference>
<sequence>MKQDILKKKKADEFIDFIKIRFGDNPDIISYFISSINDLIEDWQNRASLGSKLTYKSLLKRPTEKQDDGVDWATMQSMREIDTDTFVEIKSVY</sequence>
<name>I5BSM8_9BACT</name>
<keyword evidence="1" id="KW-0347">Helicase</keyword>
<dbReference type="Proteomes" id="UP000005551">
    <property type="component" value="Unassembled WGS sequence"/>
</dbReference>
<keyword evidence="2" id="KW-1185">Reference proteome</keyword>
<organism evidence="1 2">
    <name type="scientific">Nitritalea halalkaliphila LW7</name>
    <dbReference type="NCBI Taxonomy" id="1189621"/>
    <lineage>
        <taxon>Bacteria</taxon>
        <taxon>Pseudomonadati</taxon>
        <taxon>Bacteroidota</taxon>
        <taxon>Cytophagia</taxon>
        <taxon>Cytophagales</taxon>
        <taxon>Cyclobacteriaceae</taxon>
        <taxon>Nitritalea</taxon>
    </lineage>
</organism>
<evidence type="ECO:0000313" key="1">
    <source>
        <dbReference type="EMBL" id="EIM72580.1"/>
    </source>
</evidence>
<accession>I5BSM8</accession>